<dbReference type="eggNOG" id="ENOG502R659">
    <property type="taxonomic scope" value="Eukaryota"/>
</dbReference>
<dbReference type="HOGENOM" id="CLU_007005_0_0_1"/>
<dbReference type="PANTHER" id="PTHR36945">
    <property type="entry name" value="HIGH INCIDENCE OF MALES (INCREASED X CHROMOSOME LOSS)-RELATED-RELATED"/>
    <property type="match status" value="1"/>
</dbReference>
<gene>
    <name evidence="2" type="ORF">CAEBREN_06868</name>
</gene>
<dbReference type="InterPro" id="IPR053360">
    <property type="entry name" value="Zinc_finger_domain"/>
</dbReference>
<evidence type="ECO:0000256" key="1">
    <source>
        <dbReference type="SAM" id="MobiDB-lite"/>
    </source>
</evidence>
<name>G0P5V0_CAEBE</name>
<dbReference type="AlphaFoldDB" id="G0P5V0"/>
<dbReference type="GO" id="GO:0000794">
    <property type="term" value="C:condensed nuclear chromosome"/>
    <property type="evidence" value="ECO:0007669"/>
    <property type="project" value="TreeGrafter"/>
</dbReference>
<organism evidence="3">
    <name type="scientific">Caenorhabditis brenneri</name>
    <name type="common">Nematode worm</name>
    <dbReference type="NCBI Taxonomy" id="135651"/>
    <lineage>
        <taxon>Eukaryota</taxon>
        <taxon>Metazoa</taxon>
        <taxon>Ecdysozoa</taxon>
        <taxon>Nematoda</taxon>
        <taxon>Chromadorea</taxon>
        <taxon>Rhabditida</taxon>
        <taxon>Rhabditina</taxon>
        <taxon>Rhabditomorpha</taxon>
        <taxon>Rhabditoidea</taxon>
        <taxon>Rhabditidae</taxon>
        <taxon>Peloderinae</taxon>
        <taxon>Caenorhabditis</taxon>
    </lineage>
</organism>
<dbReference type="FunCoup" id="G0P5V0">
    <property type="interactions" value="1816"/>
</dbReference>
<dbReference type="Proteomes" id="UP000008068">
    <property type="component" value="Unassembled WGS sequence"/>
</dbReference>
<dbReference type="PANTHER" id="PTHR36945:SF2">
    <property type="entry name" value="C2H2-TYPE DOMAIN-CONTAINING PROTEIN"/>
    <property type="match status" value="1"/>
</dbReference>
<dbReference type="EMBL" id="GL380090">
    <property type="protein sequence ID" value="EGT46097.1"/>
    <property type="molecule type" value="Genomic_DNA"/>
</dbReference>
<evidence type="ECO:0008006" key="4">
    <source>
        <dbReference type="Google" id="ProtNLM"/>
    </source>
</evidence>
<proteinExistence type="predicted"/>
<dbReference type="GO" id="GO:0045132">
    <property type="term" value="P:meiotic chromosome segregation"/>
    <property type="evidence" value="ECO:0007669"/>
    <property type="project" value="TreeGrafter"/>
</dbReference>
<dbReference type="OrthoDB" id="5865697at2759"/>
<accession>G0P5V0</accession>
<evidence type="ECO:0000313" key="2">
    <source>
        <dbReference type="EMBL" id="EGT46097.1"/>
    </source>
</evidence>
<evidence type="ECO:0000313" key="3">
    <source>
        <dbReference type="Proteomes" id="UP000008068"/>
    </source>
</evidence>
<keyword evidence="3" id="KW-1185">Reference proteome</keyword>
<sequence length="613" mass="70523">MTGNEWNKFIQVNIYGRTLQELSKQGIDLESVLNNIGCTNVWIVEGSVYNPMDSYRTSYSTESETTENVFVIKQAPALSTTYATINCPRFSTPAVENRIDLERKFTLNLPQTISRINSSFMDKWIDEAEQSEDVRDVLDKIVEKVVKNREQFSTTVTKVNFPRYSTPIHAQEEYADALNIPDAISEIATDGEEEVISEYGEEPSEEKTIVAEEEKEKTVHRGEEEVVAQGKRIKQELKSVTLFSPVQTRSMRKRPALSRCVTEIKPSYLRTPLSSSRSARPEFFQNKNLEKTDDASKVRTPQMNYSFNNTLEPADQSVSSAQLVSPARKESENVYYELKPIPPVDHADSLAFQSAESFLGERRETPRNEMHYDDMDYGDNNNMRGYDGMERGDTMLIDHYEEVGPDADDMDDNESDEELNGDDVDDDDDIEIMDSDVRTTKKVSFAKPLVKRARAKDNDEWSKLYIIKCYYTDCGKTYQWRRRYGKTRLLDHALSHIPNVEVKCQLCDQMCKGMRILRYHHKKMHPDYPLEGARLRRWLDASKKGHDFDQVWETCYRKNVEVHAKQHLLDFGRIDKGQKRIRSSLDPDATAEILSTSTANDSVLSENGKPRFA</sequence>
<dbReference type="InParanoid" id="G0P5V0"/>
<protein>
    <recommendedName>
        <fullName evidence="4">C2H2-type domain-containing protein</fullName>
    </recommendedName>
</protein>
<dbReference type="OMA" id="VWIMEGS"/>
<feature type="region of interest" description="Disordered" evidence="1">
    <location>
        <begin position="403"/>
        <end position="429"/>
    </location>
</feature>
<reference evidence="3" key="1">
    <citation type="submission" date="2011-07" db="EMBL/GenBank/DDBJ databases">
        <authorList>
            <consortium name="Caenorhabditis brenneri Sequencing and Analysis Consortium"/>
            <person name="Wilson R.K."/>
        </authorList>
    </citation>
    <scope>NUCLEOTIDE SEQUENCE [LARGE SCALE GENOMIC DNA]</scope>
    <source>
        <strain evidence="3">PB2801</strain>
    </source>
</reference>